<protein>
    <submittedName>
        <fullName evidence="2">Predicted protein</fullName>
    </submittedName>
</protein>
<dbReference type="GeneID" id="6072107"/>
<evidence type="ECO:0000256" key="1">
    <source>
        <dbReference type="SAM" id="MobiDB-lite"/>
    </source>
</evidence>
<evidence type="ECO:0000313" key="2">
    <source>
        <dbReference type="EMBL" id="EDR12346.1"/>
    </source>
</evidence>
<evidence type="ECO:0000313" key="3">
    <source>
        <dbReference type="Proteomes" id="UP000001194"/>
    </source>
</evidence>
<sequence length="71" mass="8079">MQSRKISTSPNPSYSFHGSNSSNSKDNGSVVLEVYRNMLTTSYASVDRVVELTTFPTTRQVTQMKIRDLYR</sequence>
<proteinExistence type="predicted"/>
<dbReference type="InParanoid" id="B0CXY2"/>
<organism evidence="3">
    <name type="scientific">Laccaria bicolor (strain S238N-H82 / ATCC MYA-4686)</name>
    <name type="common">Bicoloured deceiver</name>
    <name type="synonym">Laccaria laccata var. bicolor</name>
    <dbReference type="NCBI Taxonomy" id="486041"/>
    <lineage>
        <taxon>Eukaryota</taxon>
        <taxon>Fungi</taxon>
        <taxon>Dikarya</taxon>
        <taxon>Basidiomycota</taxon>
        <taxon>Agaricomycotina</taxon>
        <taxon>Agaricomycetes</taxon>
        <taxon>Agaricomycetidae</taxon>
        <taxon>Agaricales</taxon>
        <taxon>Agaricineae</taxon>
        <taxon>Hydnangiaceae</taxon>
        <taxon>Laccaria</taxon>
    </lineage>
</organism>
<feature type="compositionally biased region" description="Polar residues" evidence="1">
    <location>
        <begin position="1"/>
        <end position="10"/>
    </location>
</feature>
<accession>B0CXY2</accession>
<dbReference type="Proteomes" id="UP000001194">
    <property type="component" value="Unassembled WGS sequence"/>
</dbReference>
<dbReference type="OrthoDB" id="10478291at2759"/>
<dbReference type="EMBL" id="DS547094">
    <property type="protein sequence ID" value="EDR12346.1"/>
    <property type="molecule type" value="Genomic_DNA"/>
</dbReference>
<feature type="compositionally biased region" description="Low complexity" evidence="1">
    <location>
        <begin position="11"/>
        <end position="27"/>
    </location>
</feature>
<reference evidence="2 3" key="1">
    <citation type="journal article" date="2008" name="Nature">
        <title>The genome of Laccaria bicolor provides insights into mycorrhizal symbiosis.</title>
        <authorList>
            <person name="Martin F."/>
            <person name="Aerts A."/>
            <person name="Ahren D."/>
            <person name="Brun A."/>
            <person name="Danchin E.G.J."/>
            <person name="Duchaussoy F."/>
            <person name="Gibon J."/>
            <person name="Kohler A."/>
            <person name="Lindquist E."/>
            <person name="Pereda V."/>
            <person name="Salamov A."/>
            <person name="Shapiro H.J."/>
            <person name="Wuyts J."/>
            <person name="Blaudez D."/>
            <person name="Buee M."/>
            <person name="Brokstein P."/>
            <person name="Canbaeck B."/>
            <person name="Cohen D."/>
            <person name="Courty P.E."/>
            <person name="Coutinho P.M."/>
            <person name="Delaruelle C."/>
            <person name="Detter J.C."/>
            <person name="Deveau A."/>
            <person name="DiFazio S."/>
            <person name="Duplessis S."/>
            <person name="Fraissinet-Tachet L."/>
            <person name="Lucic E."/>
            <person name="Frey-Klett P."/>
            <person name="Fourrey C."/>
            <person name="Feussner I."/>
            <person name="Gay G."/>
            <person name="Grimwood J."/>
            <person name="Hoegger P.J."/>
            <person name="Jain P."/>
            <person name="Kilaru S."/>
            <person name="Labbe J."/>
            <person name="Lin Y.C."/>
            <person name="Legue V."/>
            <person name="Le Tacon F."/>
            <person name="Marmeisse R."/>
            <person name="Melayah D."/>
            <person name="Montanini B."/>
            <person name="Muratet M."/>
            <person name="Nehls U."/>
            <person name="Niculita-Hirzel H."/>
            <person name="Oudot-Le Secq M.P."/>
            <person name="Peter M."/>
            <person name="Quesneville H."/>
            <person name="Rajashekar B."/>
            <person name="Reich M."/>
            <person name="Rouhier N."/>
            <person name="Schmutz J."/>
            <person name="Yin T."/>
            <person name="Chalot M."/>
            <person name="Henrissat B."/>
            <person name="Kuees U."/>
            <person name="Lucas S."/>
            <person name="Van de Peer Y."/>
            <person name="Podila G.K."/>
            <person name="Polle A."/>
            <person name="Pukkila P.J."/>
            <person name="Richardson P.M."/>
            <person name="Rouze P."/>
            <person name="Sanders I.R."/>
            <person name="Stajich J.E."/>
            <person name="Tunlid A."/>
            <person name="Tuskan G."/>
            <person name="Grigoriev I.V."/>
        </authorList>
    </citation>
    <scope>NUCLEOTIDE SEQUENCE [LARGE SCALE GENOMIC DNA]</scope>
    <source>
        <strain evidence="3">S238N-H82 / ATCC MYA-4686</strain>
    </source>
</reference>
<keyword evidence="3" id="KW-1185">Reference proteome</keyword>
<dbReference type="RefSeq" id="XP_001876610.1">
    <property type="nucleotide sequence ID" value="XM_001876575.1"/>
</dbReference>
<name>B0CXY2_LACBS</name>
<dbReference type="HOGENOM" id="CLU_2855903_0_0_1"/>
<dbReference type="AlphaFoldDB" id="B0CXY2"/>
<dbReference type="KEGG" id="lbc:LACBIDRAFT_311655"/>
<feature type="region of interest" description="Disordered" evidence="1">
    <location>
        <begin position="1"/>
        <end position="27"/>
    </location>
</feature>
<gene>
    <name evidence="2" type="ORF">LACBIDRAFT_311655</name>
</gene>